<gene>
    <name evidence="5" type="ORF">MHIP_18760</name>
</gene>
<sequence length="323" mass="34504">MGTPDAGPMDALMSLLHPEAVLSKIVTGAGEWSVRKPRYGDPAFCLMLQGSCVLEPDGLDPVELSQGDFLLFPETPGFTLGDGGAAAPTFAGLDHSRHTRHGCATAPETMRMLGGYFRFDPANAPLLVSLLPRVVLVRRDEPGSARLSRIVELIADEADTSAACRDVILQRLVEVLLIEAMRVHPAPLGSGQRGLIAGLADPVLAPALRALHADITRGWTVEHLARTAAVSRAVFAQRFTATIGVPPMQYLQQWRMALAKELLRTEHLSTAQVAGRVGYHSASAFTTAFTRLTGSSPSEFGRLGREVRTIGSPPYPGNGKVVG</sequence>
<evidence type="ECO:0000313" key="5">
    <source>
        <dbReference type="EMBL" id="GFH01393.1"/>
    </source>
</evidence>
<evidence type="ECO:0000256" key="2">
    <source>
        <dbReference type="ARBA" id="ARBA00023125"/>
    </source>
</evidence>
<keyword evidence="2" id="KW-0238">DNA-binding</keyword>
<dbReference type="Gene3D" id="1.10.10.60">
    <property type="entry name" value="Homeodomain-like"/>
    <property type="match status" value="2"/>
</dbReference>
<dbReference type="InterPro" id="IPR009057">
    <property type="entry name" value="Homeodomain-like_sf"/>
</dbReference>
<dbReference type="PROSITE" id="PS01124">
    <property type="entry name" value="HTH_ARAC_FAMILY_2"/>
    <property type="match status" value="1"/>
</dbReference>
<dbReference type="PANTHER" id="PTHR46796:SF7">
    <property type="entry name" value="ARAC FAMILY TRANSCRIPTIONAL REGULATOR"/>
    <property type="match status" value="1"/>
</dbReference>
<evidence type="ECO:0000256" key="1">
    <source>
        <dbReference type="ARBA" id="ARBA00023015"/>
    </source>
</evidence>
<dbReference type="GO" id="GO:0043565">
    <property type="term" value="F:sequence-specific DNA binding"/>
    <property type="evidence" value="ECO:0007669"/>
    <property type="project" value="InterPro"/>
</dbReference>
<dbReference type="SUPFAM" id="SSF46689">
    <property type="entry name" value="Homeodomain-like"/>
    <property type="match status" value="2"/>
</dbReference>
<accession>A0A7I9ZKP0</accession>
<dbReference type="Proteomes" id="UP000465304">
    <property type="component" value="Unassembled WGS sequence"/>
</dbReference>
<organism evidence="5 6">
    <name type="scientific">Mycolicibacterium hippocampi</name>
    <dbReference type="NCBI Taxonomy" id="659824"/>
    <lineage>
        <taxon>Bacteria</taxon>
        <taxon>Bacillati</taxon>
        <taxon>Actinomycetota</taxon>
        <taxon>Actinomycetes</taxon>
        <taxon>Mycobacteriales</taxon>
        <taxon>Mycobacteriaceae</taxon>
        <taxon>Mycolicibacterium</taxon>
    </lineage>
</organism>
<proteinExistence type="predicted"/>
<evidence type="ECO:0000259" key="4">
    <source>
        <dbReference type="PROSITE" id="PS01124"/>
    </source>
</evidence>
<dbReference type="Pfam" id="PF12833">
    <property type="entry name" value="HTH_18"/>
    <property type="match status" value="1"/>
</dbReference>
<keyword evidence="3" id="KW-0804">Transcription</keyword>
<dbReference type="SMART" id="SM00342">
    <property type="entry name" value="HTH_ARAC"/>
    <property type="match status" value="1"/>
</dbReference>
<dbReference type="AlphaFoldDB" id="A0A7I9ZKP0"/>
<name>A0A7I9ZKP0_9MYCO</name>
<dbReference type="EMBL" id="BLLB01000002">
    <property type="protein sequence ID" value="GFH01393.1"/>
    <property type="molecule type" value="Genomic_DNA"/>
</dbReference>
<evidence type="ECO:0000256" key="3">
    <source>
        <dbReference type="ARBA" id="ARBA00023163"/>
    </source>
</evidence>
<protein>
    <submittedName>
        <fullName evidence="5">AraC family transcriptional regulator</fullName>
    </submittedName>
</protein>
<feature type="domain" description="HTH araC/xylS-type" evidence="4">
    <location>
        <begin position="205"/>
        <end position="303"/>
    </location>
</feature>
<dbReference type="Pfam" id="PF12852">
    <property type="entry name" value="Cupin_6"/>
    <property type="match status" value="1"/>
</dbReference>
<dbReference type="GO" id="GO:0003700">
    <property type="term" value="F:DNA-binding transcription factor activity"/>
    <property type="evidence" value="ECO:0007669"/>
    <property type="project" value="InterPro"/>
</dbReference>
<dbReference type="InterPro" id="IPR032783">
    <property type="entry name" value="AraC_lig"/>
</dbReference>
<reference evidence="5 6" key="1">
    <citation type="journal article" date="2019" name="Emerg. Microbes Infect.">
        <title>Comprehensive subspecies identification of 175 nontuberculous mycobacteria species based on 7547 genomic profiles.</title>
        <authorList>
            <person name="Matsumoto Y."/>
            <person name="Kinjo T."/>
            <person name="Motooka D."/>
            <person name="Nabeya D."/>
            <person name="Jung N."/>
            <person name="Uechi K."/>
            <person name="Horii T."/>
            <person name="Iida T."/>
            <person name="Fujita J."/>
            <person name="Nakamura S."/>
        </authorList>
    </citation>
    <scope>NUCLEOTIDE SEQUENCE [LARGE SCALE GENOMIC DNA]</scope>
    <source>
        <strain evidence="5 6">JCM 30996</strain>
    </source>
</reference>
<keyword evidence="6" id="KW-1185">Reference proteome</keyword>
<dbReference type="PANTHER" id="PTHR46796">
    <property type="entry name" value="HTH-TYPE TRANSCRIPTIONAL ACTIVATOR RHAS-RELATED"/>
    <property type="match status" value="1"/>
</dbReference>
<dbReference type="InterPro" id="IPR018060">
    <property type="entry name" value="HTH_AraC"/>
</dbReference>
<keyword evidence="1" id="KW-0805">Transcription regulation</keyword>
<dbReference type="InterPro" id="IPR050204">
    <property type="entry name" value="AraC_XylS_family_regulators"/>
</dbReference>
<comment type="caution">
    <text evidence="5">The sequence shown here is derived from an EMBL/GenBank/DDBJ whole genome shotgun (WGS) entry which is preliminary data.</text>
</comment>
<evidence type="ECO:0000313" key="6">
    <source>
        <dbReference type="Proteomes" id="UP000465304"/>
    </source>
</evidence>